<dbReference type="OrthoDB" id="977447at2"/>
<proteinExistence type="predicted"/>
<evidence type="ECO:0000259" key="2">
    <source>
        <dbReference type="Pfam" id="PF01590"/>
    </source>
</evidence>
<organism evidence="3 4">
    <name type="scientific">Mangrovivirga cuniculi</name>
    <dbReference type="NCBI Taxonomy" id="2715131"/>
    <lineage>
        <taxon>Bacteria</taxon>
        <taxon>Pseudomonadati</taxon>
        <taxon>Bacteroidota</taxon>
        <taxon>Cytophagia</taxon>
        <taxon>Cytophagales</taxon>
        <taxon>Mangrovivirgaceae</taxon>
        <taxon>Mangrovivirga</taxon>
    </lineage>
</organism>
<dbReference type="Proteomes" id="UP000298616">
    <property type="component" value="Chromosome"/>
</dbReference>
<keyword evidence="1" id="KW-1133">Transmembrane helix</keyword>
<dbReference type="InterPro" id="IPR029016">
    <property type="entry name" value="GAF-like_dom_sf"/>
</dbReference>
<evidence type="ECO:0000313" key="4">
    <source>
        <dbReference type="Proteomes" id="UP000298616"/>
    </source>
</evidence>
<dbReference type="Gene3D" id="3.30.450.40">
    <property type="match status" value="1"/>
</dbReference>
<dbReference type="KEGG" id="fpf:DCC35_11940"/>
<feature type="transmembrane region" description="Helical" evidence="1">
    <location>
        <begin position="17"/>
        <end position="36"/>
    </location>
</feature>
<dbReference type="SUPFAM" id="SSF55781">
    <property type="entry name" value="GAF domain-like"/>
    <property type="match status" value="1"/>
</dbReference>
<dbReference type="RefSeq" id="WP_137091003.1">
    <property type="nucleotide sequence ID" value="NZ_CP028923.1"/>
</dbReference>
<reference evidence="3 4" key="1">
    <citation type="submission" date="2018-04" db="EMBL/GenBank/DDBJ databases">
        <title>Complete genome uncultured novel isolate.</title>
        <authorList>
            <person name="Merlino G."/>
        </authorList>
    </citation>
    <scope>NUCLEOTIDE SEQUENCE [LARGE SCALE GENOMIC DNA]</scope>
    <source>
        <strain evidence="4">R1DC9</strain>
    </source>
</reference>
<evidence type="ECO:0000313" key="3">
    <source>
        <dbReference type="EMBL" id="QCK15405.1"/>
    </source>
</evidence>
<keyword evidence="1" id="KW-0472">Membrane</keyword>
<keyword evidence="1" id="KW-0812">Transmembrane</keyword>
<gene>
    <name evidence="3" type="ORF">DCC35_11940</name>
</gene>
<protein>
    <recommendedName>
        <fullName evidence="2">GAF domain-containing protein</fullName>
    </recommendedName>
</protein>
<evidence type="ECO:0000256" key="1">
    <source>
        <dbReference type="SAM" id="Phobius"/>
    </source>
</evidence>
<accession>A0A4D7JXC5</accession>
<name>A0A4D7JXC5_9BACT</name>
<keyword evidence="4" id="KW-1185">Reference proteome</keyword>
<sequence length="327" mass="38742">MVNYPFVFSFLLGGKKISITFLGLTIGFIVILLISYGDKLFYDNQQPFITRWHVISVFTLIISIVLPMYWFFSKLINQKNKIYSQYILLQEKSKQIEFQNKVIDDQLKKINIQNVNLHDKHIDLEAAKEMLNYQMAKVEKTKSRLERFTGTLLILSKKEAVHNGNLNELWQLISRVIKRNLNINRVSFWKYDESKKKLSSLYINDQDNSESFEKIELIENEFPEYFQALKDEKLIVVDDVFDSEVTRSLLVPYMIPNEIKSMLDSPFFIDNSLGGVICCENLRTRMWQPEERFFVNSLSDLITVAYKAKQRDIYQKELLKRKRRLRS</sequence>
<dbReference type="InterPro" id="IPR003018">
    <property type="entry name" value="GAF"/>
</dbReference>
<feature type="transmembrane region" description="Helical" evidence="1">
    <location>
        <begin position="48"/>
        <end position="72"/>
    </location>
</feature>
<feature type="domain" description="GAF" evidence="2">
    <location>
        <begin position="165"/>
        <end position="305"/>
    </location>
</feature>
<dbReference type="EMBL" id="CP028923">
    <property type="protein sequence ID" value="QCK15405.1"/>
    <property type="molecule type" value="Genomic_DNA"/>
</dbReference>
<dbReference type="Pfam" id="PF01590">
    <property type="entry name" value="GAF"/>
    <property type="match status" value="1"/>
</dbReference>
<dbReference type="AlphaFoldDB" id="A0A4D7JXC5"/>